<evidence type="ECO:0000256" key="2">
    <source>
        <dbReference type="ARBA" id="ARBA00023002"/>
    </source>
</evidence>
<comment type="similarity">
    <text evidence="1">Belongs to the short-chain dehydrogenases/reductases (SDR) family.</text>
</comment>
<dbReference type="GO" id="GO:0016491">
    <property type="term" value="F:oxidoreductase activity"/>
    <property type="evidence" value="ECO:0007669"/>
    <property type="project" value="UniProtKB-KW"/>
</dbReference>
<dbReference type="KEGG" id="sari:H5J25_09865"/>
<dbReference type="PRINTS" id="PR00081">
    <property type="entry name" value="GDHRDH"/>
</dbReference>
<protein>
    <submittedName>
        <fullName evidence="3">SDR family NAD(P)-dependent oxidoreductase</fullName>
    </submittedName>
</protein>
<dbReference type="AlphaFoldDB" id="A0A974NXY9"/>
<accession>A0A974NXY9</accession>
<sequence length="253" mass="26807">MSDRRRGFDTLRPNGFQFDRSPLQNQIALVTGASRGIGAATAKALAAAGAHVVLTARTAKDLEAVETAIFDAGGSATIAPLDLAATDSIGRLAVAIGERWPQLDILVLNAAMLGSLTPVPSIDAKELAQVLTLNISAQAAMITAFDPMLRASKRARVIGLTSSVGRKARAYWGLYGASKAAFEILLTSYGEEMERISSIRTAIVDPGATRTKMRERAYPGEDPASVKPPETVGDRIAALVIEDFETGHFERVG</sequence>
<gene>
    <name evidence="3" type="ORF">H5J25_09865</name>
</gene>
<evidence type="ECO:0000313" key="3">
    <source>
        <dbReference type="EMBL" id="QQV78962.1"/>
    </source>
</evidence>
<name>A0A974NXY9_9SPHN</name>
<dbReference type="InterPro" id="IPR002347">
    <property type="entry name" value="SDR_fam"/>
</dbReference>
<reference evidence="4" key="1">
    <citation type="submission" date="2020-09" db="EMBL/GenBank/DDBJ databases">
        <title>Sphingomonas sp., a new species isolated from pork steak.</title>
        <authorList>
            <person name="Heidler von Heilborn D."/>
        </authorList>
    </citation>
    <scope>NUCLEOTIDE SEQUENCE [LARGE SCALE GENOMIC DNA]</scope>
</reference>
<dbReference type="Proteomes" id="UP000595894">
    <property type="component" value="Chromosome"/>
</dbReference>
<dbReference type="PANTHER" id="PTHR42901:SF1">
    <property type="entry name" value="ALCOHOL DEHYDROGENASE"/>
    <property type="match status" value="1"/>
</dbReference>
<dbReference type="SUPFAM" id="SSF51735">
    <property type="entry name" value="NAD(P)-binding Rossmann-fold domains"/>
    <property type="match status" value="1"/>
</dbReference>
<dbReference type="Pfam" id="PF00106">
    <property type="entry name" value="adh_short"/>
    <property type="match status" value="1"/>
</dbReference>
<dbReference type="EMBL" id="CP061035">
    <property type="protein sequence ID" value="QQV78962.1"/>
    <property type="molecule type" value="Genomic_DNA"/>
</dbReference>
<dbReference type="Gene3D" id="3.40.50.720">
    <property type="entry name" value="NAD(P)-binding Rossmann-like Domain"/>
    <property type="match status" value="1"/>
</dbReference>
<evidence type="ECO:0000256" key="1">
    <source>
        <dbReference type="ARBA" id="ARBA00006484"/>
    </source>
</evidence>
<dbReference type="InterPro" id="IPR036291">
    <property type="entry name" value="NAD(P)-bd_dom_sf"/>
</dbReference>
<proteinExistence type="inferred from homology"/>
<evidence type="ECO:0000313" key="4">
    <source>
        <dbReference type="Proteomes" id="UP000595894"/>
    </source>
</evidence>
<keyword evidence="4" id="KW-1185">Reference proteome</keyword>
<keyword evidence="2" id="KW-0560">Oxidoreductase</keyword>
<dbReference type="PANTHER" id="PTHR42901">
    <property type="entry name" value="ALCOHOL DEHYDROGENASE"/>
    <property type="match status" value="1"/>
</dbReference>
<organism evidence="3 4">
    <name type="scientific">Sphingomonas aliaeris</name>
    <dbReference type="NCBI Taxonomy" id="2759526"/>
    <lineage>
        <taxon>Bacteria</taxon>
        <taxon>Pseudomonadati</taxon>
        <taxon>Pseudomonadota</taxon>
        <taxon>Alphaproteobacteria</taxon>
        <taxon>Sphingomonadales</taxon>
        <taxon>Sphingomonadaceae</taxon>
        <taxon>Sphingomonas</taxon>
    </lineage>
</organism>